<evidence type="ECO:0000256" key="3">
    <source>
        <dbReference type="ARBA" id="ARBA00022692"/>
    </source>
</evidence>
<evidence type="ECO:0000256" key="6">
    <source>
        <dbReference type="SAM" id="Phobius"/>
    </source>
</evidence>
<dbReference type="GO" id="GO:0036376">
    <property type="term" value="P:sodium ion export across plasma membrane"/>
    <property type="evidence" value="ECO:0007669"/>
    <property type="project" value="InterPro"/>
</dbReference>
<keyword evidence="2" id="KW-1003">Cell membrane</keyword>
<organism evidence="7">
    <name type="scientific">marine metagenome</name>
    <dbReference type="NCBI Taxonomy" id="408172"/>
    <lineage>
        <taxon>unclassified sequences</taxon>
        <taxon>metagenomes</taxon>
        <taxon>ecological metagenomes</taxon>
    </lineage>
</organism>
<dbReference type="GO" id="GO:0015081">
    <property type="term" value="F:sodium ion transmembrane transporter activity"/>
    <property type="evidence" value="ECO:0007669"/>
    <property type="project" value="InterPro"/>
</dbReference>
<dbReference type="AlphaFoldDB" id="A0A381S4S6"/>
<dbReference type="GO" id="GO:0005886">
    <property type="term" value="C:plasma membrane"/>
    <property type="evidence" value="ECO:0007669"/>
    <property type="project" value="UniProtKB-SubCell"/>
</dbReference>
<reference evidence="7" key="1">
    <citation type="submission" date="2018-05" db="EMBL/GenBank/DDBJ databases">
        <authorList>
            <person name="Lanie J.A."/>
            <person name="Ng W.-L."/>
            <person name="Kazmierczak K.M."/>
            <person name="Andrzejewski T.M."/>
            <person name="Davidsen T.M."/>
            <person name="Wayne K.J."/>
            <person name="Tettelin H."/>
            <person name="Glass J.I."/>
            <person name="Rusch D."/>
            <person name="Podicherti R."/>
            <person name="Tsui H.-C.T."/>
            <person name="Winkler M.E."/>
        </authorList>
    </citation>
    <scope>NUCLEOTIDE SEQUENCE</scope>
</reference>
<keyword evidence="3 6" id="KW-0812">Transmembrane</keyword>
<evidence type="ECO:0000256" key="4">
    <source>
        <dbReference type="ARBA" id="ARBA00022989"/>
    </source>
</evidence>
<evidence type="ECO:0000256" key="2">
    <source>
        <dbReference type="ARBA" id="ARBA00022475"/>
    </source>
</evidence>
<feature type="transmembrane region" description="Helical" evidence="6">
    <location>
        <begin position="6"/>
        <end position="28"/>
    </location>
</feature>
<sequence>MIQAAYLTVIGMGTAFGLLLVLISSIVITKVIANRLDRAPDPKEKEENIRQATAAAVAVSILKAKAPR</sequence>
<evidence type="ECO:0008006" key="8">
    <source>
        <dbReference type="Google" id="ProtNLM"/>
    </source>
</evidence>
<keyword evidence="5 6" id="KW-0472">Membrane</keyword>
<evidence type="ECO:0000313" key="7">
    <source>
        <dbReference type="EMBL" id="SUZ99092.1"/>
    </source>
</evidence>
<accession>A0A381S4S6</accession>
<dbReference type="InterPro" id="IPR005899">
    <property type="entry name" value="Na_pump_deCOase"/>
</dbReference>
<comment type="subcellular location">
    <subcellularLocation>
        <location evidence="1">Cell membrane</location>
    </subcellularLocation>
</comment>
<dbReference type="EMBL" id="UINC01002668">
    <property type="protein sequence ID" value="SUZ99092.1"/>
    <property type="molecule type" value="Genomic_DNA"/>
</dbReference>
<keyword evidence="4 6" id="KW-1133">Transmembrane helix</keyword>
<name>A0A381S4S6_9ZZZZ</name>
<evidence type="ECO:0000256" key="1">
    <source>
        <dbReference type="ARBA" id="ARBA00004236"/>
    </source>
</evidence>
<evidence type="ECO:0000256" key="5">
    <source>
        <dbReference type="ARBA" id="ARBA00023136"/>
    </source>
</evidence>
<gene>
    <name evidence="7" type="ORF">METZ01_LOCUS51946</name>
</gene>
<dbReference type="Pfam" id="PF04277">
    <property type="entry name" value="OAD_gamma"/>
    <property type="match status" value="1"/>
</dbReference>
<proteinExistence type="predicted"/>
<protein>
    <recommendedName>
        <fullName evidence="8">Oxaloacetate decarboxylase gamma chain</fullName>
    </recommendedName>
</protein>